<evidence type="ECO:0000256" key="2">
    <source>
        <dbReference type="ARBA" id="ARBA00004316"/>
    </source>
</evidence>
<dbReference type="InterPro" id="IPR027417">
    <property type="entry name" value="P-loop_NTPase"/>
</dbReference>
<dbReference type="GO" id="GO:0000146">
    <property type="term" value="F:microfilament motor activity"/>
    <property type="evidence" value="ECO:0007669"/>
    <property type="project" value="TreeGrafter"/>
</dbReference>
<dbReference type="PANTHER" id="PTHR46256:SF3">
    <property type="entry name" value="MYOSIN MOTOR DOMAIN-CONTAINING PROTEIN"/>
    <property type="match status" value="1"/>
</dbReference>
<dbReference type="GO" id="GO:0030832">
    <property type="term" value="P:regulation of actin filament length"/>
    <property type="evidence" value="ECO:0007669"/>
    <property type="project" value="TreeGrafter"/>
</dbReference>
<evidence type="ECO:0000256" key="6">
    <source>
        <dbReference type="ARBA" id="ARBA00023273"/>
    </source>
</evidence>
<sequence>LCAPEESIANTVSVVDFPGFAQQTSTSSALDQLLNNAATEAVYNMTLQNFFDRKADMLESEEVSVAATSYFDNSDAVRGILKPGNGLLSILDDQTRRNRSDIQLLQSLRKRFEGKNPAIEVGSATAKLPGINFMTENTATSFVIKYFAGEVEYPVKGLVKENAEIISSDLLNMINSTKSEFIARLFSQEALQTVTHPHKRTTVMQATQQDAIEELEQTSQVGDSRKNTKVGIKQGASGQFLSSLKNIQKAVTDPSINAYFVFCLKPNDRLITNQFDNFSLFLPFSEFLSMTDAETILISSERERVKMVIEEKRWPNNEVRYPIDPAYASDAGDERLISGGNTPLMYSEKGKAGYFNDARSEAGVSAFGGGDIFKNLDTREQRAERGNEKKLEEVEEYKDKPS</sequence>
<dbReference type="InterPro" id="IPR001609">
    <property type="entry name" value="Myosin_head_motor_dom-like"/>
</dbReference>
<keyword evidence="5" id="KW-0206">Cytoskeleton</keyword>
<dbReference type="SMART" id="SM00242">
    <property type="entry name" value="MYSc"/>
    <property type="match status" value="1"/>
</dbReference>
<dbReference type="AlphaFoldDB" id="A0A9P9DDN9"/>
<organism evidence="9 10">
    <name type="scientific">Dactylonectria macrodidyma</name>
    <dbReference type="NCBI Taxonomy" id="307937"/>
    <lineage>
        <taxon>Eukaryota</taxon>
        <taxon>Fungi</taxon>
        <taxon>Dikarya</taxon>
        <taxon>Ascomycota</taxon>
        <taxon>Pezizomycotina</taxon>
        <taxon>Sordariomycetes</taxon>
        <taxon>Hypocreomycetidae</taxon>
        <taxon>Hypocreales</taxon>
        <taxon>Nectriaceae</taxon>
        <taxon>Dactylonectria</taxon>
    </lineage>
</organism>
<keyword evidence="10" id="KW-1185">Reference proteome</keyword>
<evidence type="ECO:0000259" key="8">
    <source>
        <dbReference type="SMART" id="SM00242"/>
    </source>
</evidence>
<evidence type="ECO:0000256" key="1">
    <source>
        <dbReference type="ARBA" id="ARBA00004245"/>
    </source>
</evidence>
<evidence type="ECO:0000313" key="10">
    <source>
        <dbReference type="Proteomes" id="UP000738349"/>
    </source>
</evidence>
<comment type="caution">
    <text evidence="9">The sequence shown here is derived from an EMBL/GenBank/DDBJ whole genome shotgun (WGS) entry which is preliminary data.</text>
</comment>
<keyword evidence="3" id="KW-0963">Cytoplasm</keyword>
<feature type="domain" description="Myosin motor" evidence="8">
    <location>
        <begin position="1"/>
        <end position="334"/>
    </location>
</feature>
<dbReference type="EMBL" id="JAGMUV010000028">
    <property type="protein sequence ID" value="KAH7117321.1"/>
    <property type="molecule type" value="Genomic_DNA"/>
</dbReference>
<evidence type="ECO:0000256" key="5">
    <source>
        <dbReference type="ARBA" id="ARBA00023212"/>
    </source>
</evidence>
<comment type="subcellular location">
    <subcellularLocation>
        <location evidence="2">Cell projection</location>
    </subcellularLocation>
    <subcellularLocation>
        <location evidence="1">Cytoplasm</location>
        <location evidence="1">Cytoskeleton</location>
    </subcellularLocation>
</comment>
<gene>
    <name evidence="9" type="ORF">EDB81DRAFT_915981</name>
</gene>
<dbReference type="GO" id="GO:0042995">
    <property type="term" value="C:cell projection"/>
    <property type="evidence" value="ECO:0007669"/>
    <property type="project" value="UniProtKB-SubCell"/>
</dbReference>
<name>A0A9P9DDN9_9HYPO</name>
<dbReference type="PANTHER" id="PTHR46256">
    <property type="entry name" value="AGAP011099-PA"/>
    <property type="match status" value="1"/>
</dbReference>
<dbReference type="GO" id="GO:0016459">
    <property type="term" value="C:myosin complex"/>
    <property type="evidence" value="ECO:0007669"/>
    <property type="project" value="InterPro"/>
</dbReference>
<dbReference type="OrthoDB" id="370884at2759"/>
<dbReference type="FunFam" id="1.20.58.530:FF:000017">
    <property type="entry name" value="Chitin synthase ChsE"/>
    <property type="match status" value="1"/>
</dbReference>
<evidence type="ECO:0000256" key="3">
    <source>
        <dbReference type="ARBA" id="ARBA00022490"/>
    </source>
</evidence>
<keyword evidence="4" id="KW-0677">Repeat</keyword>
<dbReference type="SUPFAM" id="SSF52540">
    <property type="entry name" value="P-loop containing nucleoside triphosphate hydrolases"/>
    <property type="match status" value="1"/>
</dbReference>
<dbReference type="InterPro" id="IPR052409">
    <property type="entry name" value="Myosin-III_kinase_activity"/>
</dbReference>
<feature type="non-terminal residue" evidence="9">
    <location>
        <position position="402"/>
    </location>
</feature>
<dbReference type="GO" id="GO:0004674">
    <property type="term" value="F:protein serine/threonine kinase activity"/>
    <property type="evidence" value="ECO:0007669"/>
    <property type="project" value="TreeGrafter"/>
</dbReference>
<evidence type="ECO:0000313" key="9">
    <source>
        <dbReference type="EMBL" id="KAH7117321.1"/>
    </source>
</evidence>
<evidence type="ECO:0000256" key="7">
    <source>
        <dbReference type="SAM" id="MobiDB-lite"/>
    </source>
</evidence>
<protein>
    <submittedName>
        <fullName evidence="9">Myosin head-domain-containing protein</fullName>
    </submittedName>
</protein>
<feature type="region of interest" description="Disordered" evidence="7">
    <location>
        <begin position="378"/>
        <end position="402"/>
    </location>
</feature>
<evidence type="ECO:0000256" key="4">
    <source>
        <dbReference type="ARBA" id="ARBA00022737"/>
    </source>
</evidence>
<dbReference type="Gene3D" id="1.20.58.530">
    <property type="match status" value="1"/>
</dbReference>
<reference evidence="9" key="1">
    <citation type="journal article" date="2021" name="Nat. Commun.">
        <title>Genetic determinants of endophytism in the Arabidopsis root mycobiome.</title>
        <authorList>
            <person name="Mesny F."/>
            <person name="Miyauchi S."/>
            <person name="Thiergart T."/>
            <person name="Pickel B."/>
            <person name="Atanasova L."/>
            <person name="Karlsson M."/>
            <person name="Huettel B."/>
            <person name="Barry K.W."/>
            <person name="Haridas S."/>
            <person name="Chen C."/>
            <person name="Bauer D."/>
            <person name="Andreopoulos W."/>
            <person name="Pangilinan J."/>
            <person name="LaButti K."/>
            <person name="Riley R."/>
            <person name="Lipzen A."/>
            <person name="Clum A."/>
            <person name="Drula E."/>
            <person name="Henrissat B."/>
            <person name="Kohler A."/>
            <person name="Grigoriev I.V."/>
            <person name="Martin F.M."/>
            <person name="Hacquard S."/>
        </authorList>
    </citation>
    <scope>NUCLEOTIDE SEQUENCE</scope>
    <source>
        <strain evidence="9">MPI-CAGE-AT-0147</strain>
    </source>
</reference>
<dbReference type="Pfam" id="PF00063">
    <property type="entry name" value="Myosin_head"/>
    <property type="match status" value="1"/>
</dbReference>
<accession>A0A9P9DDN9</accession>
<dbReference type="GO" id="GO:0005524">
    <property type="term" value="F:ATP binding"/>
    <property type="evidence" value="ECO:0007669"/>
    <property type="project" value="InterPro"/>
</dbReference>
<proteinExistence type="predicted"/>
<dbReference type="Proteomes" id="UP000738349">
    <property type="component" value="Unassembled WGS sequence"/>
</dbReference>
<keyword evidence="6" id="KW-0966">Cell projection</keyword>